<evidence type="ECO:0000256" key="5">
    <source>
        <dbReference type="ARBA" id="ARBA00022741"/>
    </source>
</evidence>
<dbReference type="CDD" id="cd00130">
    <property type="entry name" value="PAS"/>
    <property type="match status" value="1"/>
</dbReference>
<evidence type="ECO:0000256" key="3">
    <source>
        <dbReference type="ARBA" id="ARBA00022553"/>
    </source>
</evidence>
<reference evidence="10 11" key="1">
    <citation type="submission" date="2022-09" db="EMBL/GenBank/DDBJ databases">
        <authorList>
            <person name="Kop L."/>
        </authorList>
    </citation>
    <scope>NUCLEOTIDE SEQUENCE [LARGE SCALE GENOMIC DNA]</scope>
    <source>
        <strain evidence="10 11">347</strain>
    </source>
</reference>
<dbReference type="InterPro" id="IPR003594">
    <property type="entry name" value="HATPase_dom"/>
</dbReference>
<dbReference type="InterPro" id="IPR036097">
    <property type="entry name" value="HisK_dim/P_sf"/>
</dbReference>
<comment type="catalytic activity">
    <reaction evidence="1">
        <text>ATP + protein L-histidine = ADP + protein N-phospho-L-histidine.</text>
        <dbReference type="EC" id="2.7.13.3"/>
    </reaction>
</comment>
<dbReference type="PRINTS" id="PR00344">
    <property type="entry name" value="BCTRLSENSOR"/>
</dbReference>
<dbReference type="PANTHER" id="PTHR43065">
    <property type="entry name" value="SENSOR HISTIDINE KINASE"/>
    <property type="match status" value="1"/>
</dbReference>
<dbReference type="RefSeq" id="WP_282010417.1">
    <property type="nucleotide sequence ID" value="NZ_OX336137.1"/>
</dbReference>
<dbReference type="Pfam" id="PF02518">
    <property type="entry name" value="HATPase_c"/>
    <property type="match status" value="1"/>
</dbReference>
<dbReference type="Pfam" id="PF00512">
    <property type="entry name" value="HisKA"/>
    <property type="match status" value="1"/>
</dbReference>
<evidence type="ECO:0000313" key="11">
    <source>
        <dbReference type="Proteomes" id="UP001157733"/>
    </source>
</evidence>
<dbReference type="SMART" id="SM00388">
    <property type="entry name" value="HisKA"/>
    <property type="match status" value="1"/>
</dbReference>
<evidence type="ECO:0000256" key="6">
    <source>
        <dbReference type="ARBA" id="ARBA00022777"/>
    </source>
</evidence>
<feature type="domain" description="Histidine kinase" evidence="9">
    <location>
        <begin position="142"/>
        <end position="359"/>
    </location>
</feature>
<sequence>MGDSNPVFKNIIASIVDGIILISREGTILQVNLATEEMFQQSRDHFLDKPAVDLFPHQPQLQQKIDDTLENGVAYHQIEGQGHRRAHQVTFPVSITISPYLNDHNQPEGAVLYVRDCTLSQELEEISRPFDAISHLGTLSLGMAHEIKNPLVSISGSAQLLRRKLPEEHHKFLDVVIKESERINRMVDRMLHFARPLELDIDTINIHQTLEEILILEKQSHEASIHFETIYDPSLPSIQGDGDRLKQVFLNLIQNALEAMPEGGTLKLLTRYHSDYMVRSQGRPHRRQAILVEIVDTGLGITQENMKHLFTPFHTTKSQGNGLGLPLSLKIVENHNGKIKVSSEAGAGTTVQVYLPVKQENP</sequence>
<evidence type="ECO:0000256" key="1">
    <source>
        <dbReference type="ARBA" id="ARBA00000085"/>
    </source>
</evidence>
<keyword evidence="6 10" id="KW-0418">Kinase</keyword>
<dbReference type="EC" id="2.7.13.3" evidence="2"/>
<dbReference type="InterPro" id="IPR005467">
    <property type="entry name" value="His_kinase_dom"/>
</dbReference>
<protein>
    <recommendedName>
        <fullName evidence="2">histidine kinase</fullName>
        <ecNumber evidence="2">2.7.13.3</ecNumber>
    </recommendedName>
</protein>
<dbReference type="Proteomes" id="UP001157733">
    <property type="component" value="Chromosome"/>
</dbReference>
<evidence type="ECO:0000256" key="4">
    <source>
        <dbReference type="ARBA" id="ARBA00022679"/>
    </source>
</evidence>
<dbReference type="InterPro" id="IPR035965">
    <property type="entry name" value="PAS-like_dom_sf"/>
</dbReference>
<dbReference type="SUPFAM" id="SSF55874">
    <property type="entry name" value="ATPase domain of HSP90 chaperone/DNA topoisomerase II/histidine kinase"/>
    <property type="match status" value="1"/>
</dbReference>
<dbReference type="NCBIfam" id="TIGR00229">
    <property type="entry name" value="sensory_box"/>
    <property type="match status" value="1"/>
</dbReference>
<dbReference type="EMBL" id="OX336137">
    <property type="protein sequence ID" value="CAI2717478.1"/>
    <property type="molecule type" value="Genomic_DNA"/>
</dbReference>
<gene>
    <name evidence="10" type="ORF">NSPWAT_0619</name>
</gene>
<dbReference type="SMART" id="SM00387">
    <property type="entry name" value="HATPase_c"/>
    <property type="match status" value="1"/>
</dbReference>
<dbReference type="GO" id="GO:0004673">
    <property type="term" value="F:protein histidine kinase activity"/>
    <property type="evidence" value="ECO:0007669"/>
    <property type="project" value="UniProtKB-EC"/>
</dbReference>
<keyword evidence="5" id="KW-0547">Nucleotide-binding</keyword>
<dbReference type="Gene3D" id="3.30.450.20">
    <property type="entry name" value="PAS domain"/>
    <property type="match status" value="1"/>
</dbReference>
<dbReference type="PANTHER" id="PTHR43065:SF10">
    <property type="entry name" value="PEROXIDE STRESS-ACTIVATED HISTIDINE KINASE MAK3"/>
    <property type="match status" value="1"/>
</dbReference>
<dbReference type="SUPFAM" id="SSF55785">
    <property type="entry name" value="PYP-like sensor domain (PAS domain)"/>
    <property type="match status" value="1"/>
</dbReference>
<name>A0ABM9HBH0_9BACT</name>
<dbReference type="InterPro" id="IPR004358">
    <property type="entry name" value="Sig_transdc_His_kin-like_C"/>
</dbReference>
<dbReference type="InterPro" id="IPR000014">
    <property type="entry name" value="PAS"/>
</dbReference>
<evidence type="ECO:0000256" key="7">
    <source>
        <dbReference type="ARBA" id="ARBA00022840"/>
    </source>
</evidence>
<dbReference type="CDD" id="cd00075">
    <property type="entry name" value="HATPase"/>
    <property type="match status" value="1"/>
</dbReference>
<dbReference type="InterPro" id="IPR003661">
    <property type="entry name" value="HisK_dim/P_dom"/>
</dbReference>
<proteinExistence type="predicted"/>
<evidence type="ECO:0000259" key="9">
    <source>
        <dbReference type="PROSITE" id="PS50109"/>
    </source>
</evidence>
<dbReference type="Gene3D" id="3.30.565.10">
    <property type="entry name" value="Histidine kinase-like ATPase, C-terminal domain"/>
    <property type="match status" value="1"/>
</dbReference>
<keyword evidence="8" id="KW-0902">Two-component regulatory system</keyword>
<evidence type="ECO:0000256" key="2">
    <source>
        <dbReference type="ARBA" id="ARBA00012438"/>
    </source>
</evidence>
<keyword evidence="7" id="KW-0067">ATP-binding</keyword>
<dbReference type="SUPFAM" id="SSF47384">
    <property type="entry name" value="Homodimeric domain of signal transducing histidine kinase"/>
    <property type="match status" value="1"/>
</dbReference>
<evidence type="ECO:0000313" key="10">
    <source>
        <dbReference type="EMBL" id="CAI2717478.1"/>
    </source>
</evidence>
<dbReference type="Pfam" id="PF13426">
    <property type="entry name" value="PAS_9"/>
    <property type="match status" value="1"/>
</dbReference>
<keyword evidence="11" id="KW-1185">Reference proteome</keyword>
<dbReference type="PROSITE" id="PS50109">
    <property type="entry name" value="HIS_KIN"/>
    <property type="match status" value="1"/>
</dbReference>
<dbReference type="CDD" id="cd00082">
    <property type="entry name" value="HisKA"/>
    <property type="match status" value="1"/>
</dbReference>
<dbReference type="InterPro" id="IPR036890">
    <property type="entry name" value="HATPase_C_sf"/>
</dbReference>
<evidence type="ECO:0000256" key="8">
    <source>
        <dbReference type="ARBA" id="ARBA00023012"/>
    </source>
</evidence>
<keyword evidence="4 10" id="KW-0808">Transferase</keyword>
<organism evidence="10 11">
    <name type="scientific">Nitrospina watsonii</name>
    <dbReference type="NCBI Taxonomy" id="1323948"/>
    <lineage>
        <taxon>Bacteria</taxon>
        <taxon>Pseudomonadati</taxon>
        <taxon>Nitrospinota/Tectimicrobiota group</taxon>
        <taxon>Nitrospinota</taxon>
        <taxon>Nitrospinia</taxon>
        <taxon>Nitrospinales</taxon>
        <taxon>Nitrospinaceae</taxon>
        <taxon>Nitrospina</taxon>
    </lineage>
</organism>
<dbReference type="SMART" id="SM00091">
    <property type="entry name" value="PAS"/>
    <property type="match status" value="1"/>
</dbReference>
<accession>A0ABM9HBH0</accession>
<dbReference type="Gene3D" id="1.10.287.130">
    <property type="match status" value="1"/>
</dbReference>
<keyword evidence="3" id="KW-0597">Phosphoprotein</keyword>